<keyword evidence="2" id="KW-0697">Rotamase</keyword>
<evidence type="ECO:0000313" key="7">
    <source>
        <dbReference type="Proteomes" id="UP001238179"/>
    </source>
</evidence>
<evidence type="ECO:0000256" key="4">
    <source>
        <dbReference type="SAM" id="SignalP"/>
    </source>
</evidence>
<evidence type="ECO:0000259" key="5">
    <source>
        <dbReference type="PROSITE" id="PS50072"/>
    </source>
</evidence>
<dbReference type="Gene3D" id="2.40.100.10">
    <property type="entry name" value="Cyclophilin-like"/>
    <property type="match status" value="1"/>
</dbReference>
<accession>A0AA48GJV8</accession>
<dbReference type="EMBL" id="AP027080">
    <property type="protein sequence ID" value="BDU72519.1"/>
    <property type="molecule type" value="Genomic_DNA"/>
</dbReference>
<dbReference type="InterPro" id="IPR029000">
    <property type="entry name" value="Cyclophilin-like_dom_sf"/>
</dbReference>
<sequence length="579" mass="61677">MQPPPSRPALFALVAAFSVQAAPPVSGPAFTPVDAVKAEWDRKPPVFPPEALSALPAADRARLELTLQRIGAPGAPALLPPWLADPTTAVWEARALAAVTPQDRFTALFFLNRLKSSRALSALESLTPTDAASWPAHLHLEGPLATALLNGATATPAVRAFMEALFKAGKGDPIRGGAAHLRMVLAGKEKGEPRMADPSLLAYLDAWNRGPWAPRAAEHLQLLTGALAGGLAPGAAQRLLEGLPATPDPAASALAVKALDSPHLLVRMAALDHFARLPALEPEALAALRRIASRTFGGPLSSGILAALRKHAPGDADRYGQGLLGSDDPLTLSAAIEDLPRPPANLEALVQRLWKTSMYDAVQVLLPALERWKLPEPQRRALLARFLEHPCWTARLDAYTLLAKGDPATPWPSAPRPSFLEDLIRDEALRLARSGKSVRMRITFDRGRRVVLALDPAVAPINVANLVLLARRGFFNGRQVPRVVPDFVVQMGSPVDTMDGGPGYTVRCEDSLAWYGPGSVGMALSGKDTGGSQFFITTNAAPHLTGRYTRVGEVEDPDTALPILDGLTVGTRILAVDIL</sequence>
<dbReference type="PRINTS" id="PR00153">
    <property type="entry name" value="CSAPPISMRASE"/>
</dbReference>
<evidence type="ECO:0000256" key="1">
    <source>
        <dbReference type="ARBA" id="ARBA00013194"/>
    </source>
</evidence>
<feature type="chain" id="PRO_5041270444" description="peptidylprolyl isomerase" evidence="4">
    <location>
        <begin position="22"/>
        <end position="579"/>
    </location>
</feature>
<dbReference type="GO" id="GO:0003755">
    <property type="term" value="F:peptidyl-prolyl cis-trans isomerase activity"/>
    <property type="evidence" value="ECO:0007669"/>
    <property type="project" value="UniProtKB-KW"/>
</dbReference>
<dbReference type="Pfam" id="PF00160">
    <property type="entry name" value="Pro_isomerase"/>
    <property type="match status" value="1"/>
</dbReference>
<keyword evidence="4" id="KW-0732">Signal</keyword>
<name>A0AA48GJV8_9BACT</name>
<feature type="signal peptide" evidence="4">
    <location>
        <begin position="1"/>
        <end position="21"/>
    </location>
</feature>
<dbReference type="RefSeq" id="WP_316415427.1">
    <property type="nucleotide sequence ID" value="NZ_AP027080.1"/>
</dbReference>
<dbReference type="InterPro" id="IPR002130">
    <property type="entry name" value="Cyclophilin-type_PPIase_dom"/>
</dbReference>
<keyword evidence="7" id="KW-1185">Reference proteome</keyword>
<keyword evidence="3" id="KW-0413">Isomerase</keyword>
<dbReference type="SUPFAM" id="SSF50891">
    <property type="entry name" value="Cyclophilin-like"/>
    <property type="match status" value="1"/>
</dbReference>
<evidence type="ECO:0000256" key="2">
    <source>
        <dbReference type="ARBA" id="ARBA00023110"/>
    </source>
</evidence>
<evidence type="ECO:0000256" key="3">
    <source>
        <dbReference type="ARBA" id="ARBA00023235"/>
    </source>
</evidence>
<evidence type="ECO:0000313" key="6">
    <source>
        <dbReference type="EMBL" id="BDU72519.1"/>
    </source>
</evidence>
<gene>
    <name evidence="6" type="ORF">METEAL_16930</name>
</gene>
<dbReference type="KEGG" id="msil:METEAL_16930"/>
<organism evidence="6 7">
    <name type="scientific">Mesoterricola silvestris</name>
    <dbReference type="NCBI Taxonomy" id="2927979"/>
    <lineage>
        <taxon>Bacteria</taxon>
        <taxon>Pseudomonadati</taxon>
        <taxon>Acidobacteriota</taxon>
        <taxon>Holophagae</taxon>
        <taxon>Holophagales</taxon>
        <taxon>Holophagaceae</taxon>
        <taxon>Mesoterricola</taxon>
    </lineage>
</organism>
<feature type="domain" description="PPIase cyclophilin-type" evidence="5">
    <location>
        <begin position="449"/>
        <end position="579"/>
    </location>
</feature>
<proteinExistence type="predicted"/>
<dbReference type="Proteomes" id="UP001238179">
    <property type="component" value="Chromosome"/>
</dbReference>
<dbReference type="InterPro" id="IPR044666">
    <property type="entry name" value="Cyclophilin_A-like"/>
</dbReference>
<reference evidence="7" key="1">
    <citation type="journal article" date="2023" name="Int. J. Syst. Evol. Microbiol.">
        <title>Mesoterricola silvestris gen. nov., sp. nov., Mesoterricola sediminis sp. nov., Geothrix oryzae sp. nov., Geothrix edaphica sp. nov., Geothrix rubra sp. nov., and Geothrix limicola sp. nov., six novel members of Acidobacteriota isolated from soils.</title>
        <authorList>
            <person name="Itoh H."/>
            <person name="Sugisawa Y."/>
            <person name="Mise K."/>
            <person name="Xu Z."/>
            <person name="Kuniyasu M."/>
            <person name="Ushijima N."/>
            <person name="Kawano K."/>
            <person name="Kobayashi E."/>
            <person name="Shiratori Y."/>
            <person name="Masuda Y."/>
            <person name="Senoo K."/>
        </authorList>
    </citation>
    <scope>NUCLEOTIDE SEQUENCE [LARGE SCALE GENOMIC DNA]</scope>
    <source>
        <strain evidence="7">W79</strain>
    </source>
</reference>
<dbReference type="PROSITE" id="PS50072">
    <property type="entry name" value="CSA_PPIASE_2"/>
    <property type="match status" value="1"/>
</dbReference>
<protein>
    <recommendedName>
        <fullName evidence="1">peptidylprolyl isomerase</fullName>
        <ecNumber evidence="1">5.2.1.8</ecNumber>
    </recommendedName>
</protein>
<dbReference type="PANTHER" id="PTHR45625">
    <property type="entry name" value="PEPTIDYL-PROLYL CIS-TRANS ISOMERASE-RELATED"/>
    <property type="match status" value="1"/>
</dbReference>
<dbReference type="EC" id="5.2.1.8" evidence="1"/>
<dbReference type="PANTHER" id="PTHR45625:SF4">
    <property type="entry name" value="PEPTIDYLPROLYL ISOMERASE DOMAIN AND WD REPEAT-CONTAINING PROTEIN 1"/>
    <property type="match status" value="1"/>
</dbReference>
<dbReference type="AlphaFoldDB" id="A0AA48GJV8"/>
<dbReference type="CDD" id="cd00317">
    <property type="entry name" value="cyclophilin"/>
    <property type="match status" value="1"/>
</dbReference>